<proteinExistence type="predicted"/>
<sequence length="288" mass="31179">MRVGQHGVVPAVADGRPHREHRQPAERDAGNQLPAAAGVPAEPLGGQQGGRARKLHEQQRQEAADVARHPVGRVAVDGDRRDQGRQGGDGRPLEQLVEQQLPAGERAGEQKVDLAAGERDRLLAGGRERGQQGDAEQDQRHDEPHVLRRGRPAHLGRQDGRQQPQEDHADADGEEDRPARRPRLAEPAAEHAAELEPHELAEGGGDHACGPLGGSSTYDGHHGRTDILVCHSGRQKPFRHRPDSSARPPGRTGRRRTQGRVGVLAAGQRPARLPPSRAGSHTRRRAGR</sequence>
<dbReference type="AlphaFoldDB" id="A0A6J4PW93"/>
<evidence type="ECO:0000313" key="2">
    <source>
        <dbReference type="EMBL" id="CAA9425968.1"/>
    </source>
</evidence>
<feature type="compositionally biased region" description="Basic and acidic residues" evidence="1">
    <location>
        <begin position="188"/>
        <end position="205"/>
    </location>
</feature>
<evidence type="ECO:0000256" key="1">
    <source>
        <dbReference type="SAM" id="MobiDB-lite"/>
    </source>
</evidence>
<protein>
    <submittedName>
        <fullName evidence="2">Uncharacterized protein</fullName>
    </submittedName>
</protein>
<gene>
    <name evidence="2" type="ORF">AVDCRST_MAG64-3178</name>
</gene>
<feature type="compositionally biased region" description="Basic and acidic residues" evidence="1">
    <location>
        <begin position="55"/>
        <end position="68"/>
    </location>
</feature>
<accession>A0A6J4PW93</accession>
<feature type="compositionally biased region" description="Basic and acidic residues" evidence="1">
    <location>
        <begin position="106"/>
        <end position="146"/>
    </location>
</feature>
<reference evidence="2" key="1">
    <citation type="submission" date="2020-02" db="EMBL/GenBank/DDBJ databases">
        <authorList>
            <person name="Meier V. D."/>
        </authorList>
    </citation>
    <scope>NUCLEOTIDE SEQUENCE</scope>
    <source>
        <strain evidence="2">AVDCRST_MAG64</strain>
    </source>
</reference>
<feature type="compositionally biased region" description="Basic and acidic residues" evidence="1">
    <location>
        <begin position="156"/>
        <end position="179"/>
    </location>
</feature>
<name>A0A6J4PW93_9BACT</name>
<dbReference type="EMBL" id="CADCUQ010000729">
    <property type="protein sequence ID" value="CAA9425968.1"/>
    <property type="molecule type" value="Genomic_DNA"/>
</dbReference>
<feature type="region of interest" description="Disordered" evidence="1">
    <location>
        <begin position="1"/>
        <end position="288"/>
    </location>
</feature>
<organism evidence="2">
    <name type="scientific">uncultured Phycisphaerae bacterium</name>
    <dbReference type="NCBI Taxonomy" id="904963"/>
    <lineage>
        <taxon>Bacteria</taxon>
        <taxon>Pseudomonadati</taxon>
        <taxon>Planctomycetota</taxon>
        <taxon>Phycisphaerae</taxon>
        <taxon>environmental samples</taxon>
    </lineage>
</organism>